<comment type="caution">
    <text evidence="1">The sequence shown here is derived from an EMBL/GenBank/DDBJ whole genome shotgun (WGS) entry which is preliminary data.</text>
</comment>
<dbReference type="RefSeq" id="WP_320204010.1">
    <property type="nucleotide sequence ID" value="NZ_CP192783.1"/>
</dbReference>
<protein>
    <submittedName>
        <fullName evidence="1">DUF982 domain-containing protein</fullName>
    </submittedName>
</protein>
<proteinExistence type="predicted"/>
<gene>
    <name evidence="1" type="ORF">RMR22_27705</name>
</gene>
<organism evidence="1">
    <name type="scientific">Agrobacterium rosae</name>
    <dbReference type="NCBI Taxonomy" id="1972867"/>
    <lineage>
        <taxon>Bacteria</taxon>
        <taxon>Pseudomonadati</taxon>
        <taxon>Pseudomonadota</taxon>
        <taxon>Alphaproteobacteria</taxon>
        <taxon>Hyphomicrobiales</taxon>
        <taxon>Rhizobiaceae</taxon>
        <taxon>Rhizobium/Agrobacterium group</taxon>
        <taxon>Agrobacterium</taxon>
    </lineage>
</organism>
<reference evidence="1" key="1">
    <citation type="journal article" date="2023" name="Phytobiomes J">
        <title>Deciphering the key players within the bacterial microbiota associated with aerial crown gall tumors on rhododendron: Insights into the gallobiome.</title>
        <authorList>
            <person name="Kuzmanovic N."/>
            <person name="Nesme J."/>
            <person name="Wolf J."/>
            <person name="Neumann-Schaal M."/>
            <person name="Petersen J."/>
            <person name="Fernandez-Gnecco G."/>
            <person name="Sproeer C."/>
            <person name="Bunk B."/>
            <person name="Overmann J."/>
            <person name="Sorensen S.J."/>
            <person name="Idczak E."/>
            <person name="Smalla K."/>
        </authorList>
    </citation>
    <scope>NUCLEOTIDE SEQUENCE</scope>
    <source>
        <strain evidence="1">Rho-11.1</strain>
    </source>
</reference>
<evidence type="ECO:0000313" key="1">
    <source>
        <dbReference type="EMBL" id="MDX8306003.1"/>
    </source>
</evidence>
<name>A0AAW9FTA9_9HYPH</name>
<dbReference type="AlphaFoldDB" id="A0AAW9FTA9"/>
<accession>A0AAW9FTA9</accession>
<dbReference type="EMBL" id="JAVRAF010000046">
    <property type="protein sequence ID" value="MDX8306003.1"/>
    <property type="molecule type" value="Genomic_DNA"/>
</dbReference>
<sequence>MAFDKFDHPVYAQQKYFVQEICGIDDVFDYLDEWPEEKRNLTYETLVKFGREAACGRFPTSAIRENFRRFLKQNGNLAEIEDIPAFSRQDNDRFIGG</sequence>